<feature type="region of interest" description="Disordered" evidence="1">
    <location>
        <begin position="48"/>
        <end position="69"/>
    </location>
</feature>
<keyword evidence="3" id="KW-1185">Reference proteome</keyword>
<gene>
    <name evidence="2" type="ORF">GCM10022404_12060</name>
</gene>
<evidence type="ECO:0000256" key="1">
    <source>
        <dbReference type="SAM" id="MobiDB-lite"/>
    </source>
</evidence>
<evidence type="ECO:0000313" key="3">
    <source>
        <dbReference type="Proteomes" id="UP001399917"/>
    </source>
</evidence>
<organism evidence="2 3">
    <name type="scientific">Celeribacter arenosi</name>
    <dbReference type="NCBI Taxonomy" id="792649"/>
    <lineage>
        <taxon>Bacteria</taxon>
        <taxon>Pseudomonadati</taxon>
        <taxon>Pseudomonadota</taxon>
        <taxon>Alphaproteobacteria</taxon>
        <taxon>Rhodobacterales</taxon>
        <taxon>Roseobacteraceae</taxon>
        <taxon>Celeribacter</taxon>
    </lineage>
</organism>
<reference evidence="3" key="1">
    <citation type="journal article" date="2019" name="Int. J. Syst. Evol. Microbiol.">
        <title>The Global Catalogue of Microorganisms (GCM) 10K type strain sequencing project: providing services to taxonomists for standard genome sequencing and annotation.</title>
        <authorList>
            <consortium name="The Broad Institute Genomics Platform"/>
            <consortium name="The Broad Institute Genome Sequencing Center for Infectious Disease"/>
            <person name="Wu L."/>
            <person name="Ma J."/>
        </authorList>
    </citation>
    <scope>NUCLEOTIDE SEQUENCE [LARGE SCALE GENOMIC DNA]</scope>
    <source>
        <strain evidence="3">JCM 17190</strain>
    </source>
</reference>
<accession>A0ABP7K3P5</accession>
<comment type="caution">
    <text evidence="2">The sequence shown here is derived from an EMBL/GenBank/DDBJ whole genome shotgun (WGS) entry which is preliminary data.</text>
</comment>
<dbReference type="EMBL" id="BAABDF010000006">
    <property type="protein sequence ID" value="GAA3863165.1"/>
    <property type="molecule type" value="Genomic_DNA"/>
</dbReference>
<evidence type="ECO:0000313" key="2">
    <source>
        <dbReference type="EMBL" id="GAA3863165.1"/>
    </source>
</evidence>
<protein>
    <submittedName>
        <fullName evidence="2">Uncharacterized protein</fullName>
    </submittedName>
</protein>
<sequence length="69" mass="7411">MRHDWILDVLADLRVFAKQNGMEATADHLADACLIVATEITNGGQDVKTDRAGVHDGEFGNVSGGYPAR</sequence>
<dbReference type="Proteomes" id="UP001399917">
    <property type="component" value="Unassembled WGS sequence"/>
</dbReference>
<proteinExistence type="predicted"/>
<dbReference type="RefSeq" id="WP_344845003.1">
    <property type="nucleotide sequence ID" value="NZ_BAABDF010000006.1"/>
</dbReference>
<feature type="compositionally biased region" description="Basic and acidic residues" evidence="1">
    <location>
        <begin position="48"/>
        <end position="58"/>
    </location>
</feature>
<name>A0ABP7K3P5_9RHOB</name>